<gene>
    <name evidence="1" type="ORF">GCM10007111_17050</name>
</gene>
<reference evidence="2" key="1">
    <citation type="journal article" date="2019" name="Int. J. Syst. Evol. Microbiol.">
        <title>The Global Catalogue of Microorganisms (GCM) 10K type strain sequencing project: providing services to taxonomists for standard genome sequencing and annotation.</title>
        <authorList>
            <consortium name="The Broad Institute Genomics Platform"/>
            <consortium name="The Broad Institute Genome Sequencing Center for Infectious Disease"/>
            <person name="Wu L."/>
            <person name="Ma J."/>
        </authorList>
    </citation>
    <scope>NUCLEOTIDE SEQUENCE [LARGE SCALE GENOMIC DNA]</scope>
    <source>
        <strain evidence="2">JCM 30071</strain>
    </source>
</reference>
<evidence type="ECO:0008006" key="3">
    <source>
        <dbReference type="Google" id="ProtNLM"/>
    </source>
</evidence>
<dbReference type="EMBL" id="BMPN01000002">
    <property type="protein sequence ID" value="GGJ55356.1"/>
    <property type="molecule type" value="Genomic_DNA"/>
</dbReference>
<dbReference type="Proteomes" id="UP000634435">
    <property type="component" value="Unassembled WGS sequence"/>
</dbReference>
<accession>A0ABQ2DEI5</accession>
<sequence>MGIYFGITFNGENYPDIKERLEEHAIFFNKNLEMHLLVDLNILEIYFKSMDLKEIDRVILYDYEELGSWEKFKQFSNLCRKYCLDFSIIKKCQDLHSDVDVPITYLTGII</sequence>
<keyword evidence="2" id="KW-1185">Reference proteome</keyword>
<name>A0ABQ2DEI5_9BACI</name>
<evidence type="ECO:0000313" key="1">
    <source>
        <dbReference type="EMBL" id="GGJ55356.1"/>
    </source>
</evidence>
<dbReference type="RefSeq" id="WP_188942739.1">
    <property type="nucleotide sequence ID" value="NZ_BMPN01000002.1"/>
</dbReference>
<comment type="caution">
    <text evidence="1">The sequence shown here is derived from an EMBL/GenBank/DDBJ whole genome shotgun (WGS) entry which is preliminary data.</text>
</comment>
<evidence type="ECO:0000313" key="2">
    <source>
        <dbReference type="Proteomes" id="UP000634435"/>
    </source>
</evidence>
<organism evidence="1 2">
    <name type="scientific">Virgibacillus kapii</name>
    <dbReference type="NCBI Taxonomy" id="1638645"/>
    <lineage>
        <taxon>Bacteria</taxon>
        <taxon>Bacillati</taxon>
        <taxon>Bacillota</taxon>
        <taxon>Bacilli</taxon>
        <taxon>Bacillales</taxon>
        <taxon>Bacillaceae</taxon>
        <taxon>Virgibacillus</taxon>
    </lineage>
</organism>
<protein>
    <recommendedName>
        <fullName evidence="3">GIY-YIG nuclease family protein</fullName>
    </recommendedName>
</protein>
<proteinExistence type="predicted"/>